<dbReference type="Proteomes" id="UP001201273">
    <property type="component" value="Unassembled WGS sequence"/>
</dbReference>
<gene>
    <name evidence="1" type="ORF">K6Y31_20385</name>
</gene>
<proteinExistence type="predicted"/>
<dbReference type="EMBL" id="JAIMJA010000033">
    <property type="protein sequence ID" value="MCE2597135.1"/>
    <property type="molecule type" value="Genomic_DNA"/>
</dbReference>
<protein>
    <submittedName>
        <fullName evidence="1">DUF2913 family protein</fullName>
    </submittedName>
</protein>
<dbReference type="Pfam" id="PF11140">
    <property type="entry name" value="DUF2913"/>
    <property type="match status" value="1"/>
</dbReference>
<evidence type="ECO:0000313" key="2">
    <source>
        <dbReference type="Proteomes" id="UP001201273"/>
    </source>
</evidence>
<sequence>MNDHQIGLLSQLSTHSLLHLYFEVATSSGFVPVAKRNAIINKYLKGQLALPVYRPIKKDIKSLIAHGRRLNGDAEAELTKLHKITRQSTQENDVDHLYSLLAKVEANHGIKSDLVHDDEHPKMADVLYLLPEHIEHCFDEEGNQIAPISVLLESLKHNEIMDLVEGSGSFKVGLVEVNEANHQAHYQLHPATVTL</sequence>
<dbReference type="InterPro" id="IPR021316">
    <property type="entry name" value="DUF2913"/>
</dbReference>
<organism evidence="1 2">
    <name type="scientific">Motilimonas cestriensis</name>
    <dbReference type="NCBI Taxonomy" id="2742685"/>
    <lineage>
        <taxon>Bacteria</taxon>
        <taxon>Pseudomonadati</taxon>
        <taxon>Pseudomonadota</taxon>
        <taxon>Gammaproteobacteria</taxon>
        <taxon>Alteromonadales</taxon>
        <taxon>Alteromonadales genera incertae sedis</taxon>
        <taxon>Motilimonas</taxon>
    </lineage>
</organism>
<reference evidence="1 2" key="1">
    <citation type="journal article" date="2022" name="Environ. Microbiol. Rep.">
        <title>Eco-phylogenetic analyses reveal divergent evolution of vitamin B12 metabolism in the marine bacterial family 'Psychromonadaceae'.</title>
        <authorList>
            <person name="Jin X."/>
            <person name="Yang Y."/>
            <person name="Cao H."/>
            <person name="Gao B."/>
            <person name="Zhao Z."/>
        </authorList>
    </citation>
    <scope>NUCLEOTIDE SEQUENCE [LARGE SCALE GENOMIC DNA]</scope>
    <source>
        <strain evidence="1 2">MKS20</strain>
    </source>
</reference>
<keyword evidence="2" id="KW-1185">Reference proteome</keyword>
<accession>A0ABS8WFT9</accession>
<comment type="caution">
    <text evidence="1">The sequence shown here is derived from an EMBL/GenBank/DDBJ whole genome shotgun (WGS) entry which is preliminary data.</text>
</comment>
<dbReference type="RefSeq" id="WP_233054877.1">
    <property type="nucleotide sequence ID" value="NZ_JAIMJA010000033.1"/>
</dbReference>
<evidence type="ECO:0000313" key="1">
    <source>
        <dbReference type="EMBL" id="MCE2597135.1"/>
    </source>
</evidence>
<name>A0ABS8WFT9_9GAMM</name>